<evidence type="ECO:0000313" key="4">
    <source>
        <dbReference type="Proteomes" id="UP000253099"/>
    </source>
</evidence>
<sequence>MVENFEIKSHDGPGRLGKLGEIQTPNILNEVTTNSSIAKDESVAYNVEREIAEWSVRKTIEKAKSVKDEDPKCNVGVIQGSKYIDLRVECGKELEELGYKGLIIANGDALLLHPRDLVDMIVELRKNIKPSTYLIFTFAECSFIPLLSYIGVDGFLNGADEYYSYLNVMTTATKNYDLEVYKIFEMNQEQLAECNKQTINFVLTETREHMRNKTLRNLVEERGVTSPQIASVLKLLDKNHQDYLQKYTQLY</sequence>
<dbReference type="SUPFAM" id="SSF51713">
    <property type="entry name" value="tRNA-guanine transglycosylase"/>
    <property type="match status" value="1"/>
</dbReference>
<accession>A0A366MD81</accession>
<dbReference type="Proteomes" id="UP000253099">
    <property type="component" value="Unassembled WGS sequence"/>
</dbReference>
<dbReference type="Pfam" id="PF01702">
    <property type="entry name" value="TGT"/>
    <property type="match status" value="1"/>
</dbReference>
<dbReference type="EC" id="2.6.1.97" evidence="3"/>
<protein>
    <submittedName>
        <fullName evidence="3">Archaeosine synthase</fullName>
        <ecNumber evidence="3">2.6.1.97</ecNumber>
    </submittedName>
</protein>
<keyword evidence="4" id="KW-1185">Reference proteome</keyword>
<dbReference type="InterPro" id="IPR036511">
    <property type="entry name" value="TGT-like_sf"/>
</dbReference>
<dbReference type="GO" id="GO:0002948">
    <property type="term" value="F:archaeosine synthase activity"/>
    <property type="evidence" value="ECO:0007669"/>
    <property type="project" value="UniProtKB-EC"/>
</dbReference>
<evidence type="ECO:0000313" key="3">
    <source>
        <dbReference type="EMBL" id="RBQ23554.1"/>
    </source>
</evidence>
<dbReference type="EMBL" id="NIZT01000023">
    <property type="protein sequence ID" value="RBQ23554.1"/>
    <property type="molecule type" value="Genomic_DNA"/>
</dbReference>
<dbReference type="Gene3D" id="3.20.20.105">
    <property type="entry name" value="Queuine tRNA-ribosyltransferase-like"/>
    <property type="match status" value="1"/>
</dbReference>
<dbReference type="GO" id="GO:0005737">
    <property type="term" value="C:cytoplasm"/>
    <property type="evidence" value="ECO:0007669"/>
    <property type="project" value="TreeGrafter"/>
</dbReference>
<dbReference type="PANTHER" id="PTHR46499:SF2">
    <property type="entry name" value="ARCHAEOSINE SYNTHASE"/>
    <property type="match status" value="1"/>
</dbReference>
<comment type="caution">
    <text evidence="3">The sequence shown here is derived from an EMBL/GenBank/DDBJ whole genome shotgun (WGS) entry which is preliminary data.</text>
</comment>
<dbReference type="PANTHER" id="PTHR46499">
    <property type="entry name" value="QUEUINE TRNA-RIBOSYLTRANSFERASE"/>
    <property type="match status" value="1"/>
</dbReference>
<dbReference type="InterPro" id="IPR002616">
    <property type="entry name" value="tRNA_ribo_trans-like"/>
</dbReference>
<evidence type="ECO:0000259" key="2">
    <source>
        <dbReference type="Pfam" id="PF01702"/>
    </source>
</evidence>
<dbReference type="GO" id="GO:0002099">
    <property type="term" value="P:tRNA wobble guanine modification"/>
    <property type="evidence" value="ECO:0007669"/>
    <property type="project" value="TreeGrafter"/>
</dbReference>
<dbReference type="GO" id="GO:0008483">
    <property type="term" value="F:transaminase activity"/>
    <property type="evidence" value="ECO:0007669"/>
    <property type="project" value="UniProtKB-KW"/>
</dbReference>
<keyword evidence="3" id="KW-0808">Transferase</keyword>
<gene>
    <name evidence="3" type="primary">arcS_1</name>
    <name evidence="3" type="ORF">ALNOE001_08290</name>
</gene>
<keyword evidence="3" id="KW-0032">Aminotransferase</keyword>
<feature type="domain" description="tRNA-guanine(15) transglycosylase-like" evidence="2">
    <location>
        <begin position="37"/>
        <end position="155"/>
    </location>
</feature>
<reference evidence="3 4" key="1">
    <citation type="submission" date="2018-06" db="EMBL/GenBank/DDBJ databases">
        <title>Genomic insight into two independent archaeal endosymbiosis events.</title>
        <authorList>
            <person name="Lind A.E."/>
            <person name="Lewis W.H."/>
            <person name="Spang A."/>
            <person name="Guy L."/>
            <person name="Embley M.T."/>
            <person name="Ettema T.J.G."/>
        </authorList>
    </citation>
    <scope>NUCLEOTIDE SEQUENCE [LARGE SCALE GENOMIC DNA]</scope>
    <source>
        <strain evidence="3">NOE</strain>
    </source>
</reference>
<evidence type="ECO:0000256" key="1">
    <source>
        <dbReference type="ARBA" id="ARBA00022694"/>
    </source>
</evidence>
<dbReference type="AlphaFoldDB" id="A0A366MD81"/>
<name>A0A366MD81_9EURY</name>
<proteinExistence type="predicted"/>
<dbReference type="InterPro" id="IPR050076">
    <property type="entry name" value="ArchSynthase1/Queuine_TRR"/>
</dbReference>
<organism evidence="3 4">
    <name type="scientific">Candidatus Methanobinarius endosymbioticus</name>
    <dbReference type="NCBI Taxonomy" id="2006182"/>
    <lineage>
        <taxon>Archaea</taxon>
        <taxon>Methanobacteriati</taxon>
        <taxon>Methanobacteriota</taxon>
        <taxon>Methanomada group</taxon>
        <taxon>Methanobacteria</taxon>
        <taxon>Methanobacteriales</taxon>
        <taxon>Methanobacteriaceae</taxon>
        <taxon>Candidatus Methanobinarius</taxon>
    </lineage>
</organism>
<keyword evidence="1" id="KW-0819">tRNA processing</keyword>